<comment type="caution">
    <text evidence="1">The sequence shown here is derived from an EMBL/GenBank/DDBJ whole genome shotgun (WGS) entry which is preliminary data.</text>
</comment>
<dbReference type="Proteomes" id="UP001168694">
    <property type="component" value="Unassembled WGS sequence"/>
</dbReference>
<reference evidence="1" key="1">
    <citation type="submission" date="2023-06" db="EMBL/GenBank/DDBJ databases">
        <title>Draft Genome Sequences of Representative Paenibacillus Polymyxa, Bacillus cereus, Fictibacillus sp., and Brevibacillus agri Strains Isolated from Amazonian Dark Earth.</title>
        <authorList>
            <person name="Pellegrinetti T.A."/>
            <person name="Cunha I.C.M."/>
            <person name="Chaves M.G."/>
            <person name="Freitas A.S."/>
            <person name="Silva A.V.R."/>
            <person name="Tsai S.M."/>
            <person name="Mendes L.W."/>
        </authorList>
    </citation>
    <scope>NUCLEOTIDE SEQUENCE</scope>
    <source>
        <strain evidence="1">CENA-BCM004</strain>
    </source>
</reference>
<gene>
    <name evidence="1" type="ORF">QYF49_18340</name>
</gene>
<evidence type="ECO:0000313" key="2">
    <source>
        <dbReference type="Proteomes" id="UP001168694"/>
    </source>
</evidence>
<sequence length="234" mass="26364">MMRFSVDNSEDVTIEIKQSVCIGYSGRNQESVQHHIDELANEGIPAPPEIPMVYPVSNLLVTQEDQIQLLGEKTSGEVEFVLVITPQGNYVTVGSDHTDRLLEAISIPYAKQVCPKPIGKTVWPLEELLPHWDELKLKCEIFTENEWVIYQDGSISSVLPVTDILKFASERDRIDQEGTILFCGTVPIKGGKFKYADAYRMTLTDPVLKREIELEYKVVPVENSDCLLPKEAVK</sequence>
<accession>A0ABT8EAJ6</accession>
<dbReference type="Pfam" id="PF11010">
    <property type="entry name" value="DUF2848"/>
    <property type="match status" value="1"/>
</dbReference>
<name>A0ABT8EAJ6_9BACL</name>
<organism evidence="1 2">
    <name type="scientific">Fictibacillus terranigra</name>
    <dbReference type="NCBI Taxonomy" id="3058424"/>
    <lineage>
        <taxon>Bacteria</taxon>
        <taxon>Bacillati</taxon>
        <taxon>Bacillota</taxon>
        <taxon>Bacilli</taxon>
        <taxon>Bacillales</taxon>
        <taxon>Fictibacillaceae</taxon>
        <taxon>Fictibacillus</taxon>
    </lineage>
</organism>
<dbReference type="RefSeq" id="WP_290401061.1">
    <property type="nucleotide sequence ID" value="NZ_JAUHLN010000004.1"/>
</dbReference>
<proteinExistence type="predicted"/>
<dbReference type="EMBL" id="JAUHLN010000004">
    <property type="protein sequence ID" value="MDN4074936.1"/>
    <property type="molecule type" value="Genomic_DNA"/>
</dbReference>
<protein>
    <submittedName>
        <fullName evidence="1">DUF2848 domain-containing protein</fullName>
    </submittedName>
</protein>
<dbReference type="InterPro" id="IPR021269">
    <property type="entry name" value="DUF2848"/>
</dbReference>
<keyword evidence="2" id="KW-1185">Reference proteome</keyword>
<evidence type="ECO:0000313" key="1">
    <source>
        <dbReference type="EMBL" id="MDN4074936.1"/>
    </source>
</evidence>